<gene>
    <name evidence="1" type="ORF">SDC9_187479</name>
</gene>
<evidence type="ECO:0000313" key="1">
    <source>
        <dbReference type="EMBL" id="MPN39945.1"/>
    </source>
</evidence>
<protein>
    <submittedName>
        <fullName evidence="1">Uncharacterized protein</fullName>
    </submittedName>
</protein>
<accession>A0A645HLM4</accession>
<sequence length="66" mass="7833">MNKYGQLEPTPMEMTPRLLQALLRHGYGAYVMALMGRYKYEIMYDTMDLMETLNAFFADLDEPLRY</sequence>
<organism evidence="1">
    <name type="scientific">bioreactor metagenome</name>
    <dbReference type="NCBI Taxonomy" id="1076179"/>
    <lineage>
        <taxon>unclassified sequences</taxon>
        <taxon>metagenomes</taxon>
        <taxon>ecological metagenomes</taxon>
    </lineage>
</organism>
<comment type="caution">
    <text evidence="1">The sequence shown here is derived from an EMBL/GenBank/DDBJ whole genome shotgun (WGS) entry which is preliminary data.</text>
</comment>
<reference evidence="1" key="1">
    <citation type="submission" date="2019-08" db="EMBL/GenBank/DDBJ databases">
        <authorList>
            <person name="Kucharzyk K."/>
            <person name="Murdoch R.W."/>
            <person name="Higgins S."/>
            <person name="Loffler F."/>
        </authorList>
    </citation>
    <scope>NUCLEOTIDE SEQUENCE</scope>
</reference>
<proteinExistence type="predicted"/>
<dbReference type="EMBL" id="VSSQ01096063">
    <property type="protein sequence ID" value="MPN39945.1"/>
    <property type="molecule type" value="Genomic_DNA"/>
</dbReference>
<name>A0A645HLM4_9ZZZZ</name>
<dbReference type="AlphaFoldDB" id="A0A645HLM4"/>